<feature type="compositionally biased region" description="Basic residues" evidence="1">
    <location>
        <begin position="9"/>
        <end position="18"/>
    </location>
</feature>
<organism evidence="2 3">
    <name type="scientific">Pleuronectes platessa</name>
    <name type="common">European plaice</name>
    <dbReference type="NCBI Taxonomy" id="8262"/>
    <lineage>
        <taxon>Eukaryota</taxon>
        <taxon>Metazoa</taxon>
        <taxon>Chordata</taxon>
        <taxon>Craniata</taxon>
        <taxon>Vertebrata</taxon>
        <taxon>Euteleostomi</taxon>
        <taxon>Actinopterygii</taxon>
        <taxon>Neopterygii</taxon>
        <taxon>Teleostei</taxon>
        <taxon>Neoteleostei</taxon>
        <taxon>Acanthomorphata</taxon>
        <taxon>Carangaria</taxon>
        <taxon>Pleuronectiformes</taxon>
        <taxon>Pleuronectoidei</taxon>
        <taxon>Pleuronectidae</taxon>
        <taxon>Pleuronectes</taxon>
    </lineage>
</organism>
<evidence type="ECO:0000313" key="2">
    <source>
        <dbReference type="EMBL" id="CAB1414153.1"/>
    </source>
</evidence>
<feature type="region of interest" description="Disordered" evidence="1">
    <location>
        <begin position="1"/>
        <end position="25"/>
    </location>
</feature>
<evidence type="ECO:0000256" key="1">
    <source>
        <dbReference type="SAM" id="MobiDB-lite"/>
    </source>
</evidence>
<comment type="caution">
    <text evidence="2">The sequence shown here is derived from an EMBL/GenBank/DDBJ whole genome shotgun (WGS) entry which is preliminary data.</text>
</comment>
<name>A0A9N7Y667_PLEPL</name>
<gene>
    <name evidence="2" type="ORF">PLEPLA_LOCUS1858</name>
</gene>
<protein>
    <submittedName>
        <fullName evidence="2">Uncharacterized protein</fullName>
    </submittedName>
</protein>
<evidence type="ECO:0000313" key="3">
    <source>
        <dbReference type="Proteomes" id="UP001153269"/>
    </source>
</evidence>
<dbReference type="EMBL" id="CADEAL010000091">
    <property type="protein sequence ID" value="CAB1414153.1"/>
    <property type="molecule type" value="Genomic_DNA"/>
</dbReference>
<keyword evidence="3" id="KW-1185">Reference proteome</keyword>
<dbReference type="AlphaFoldDB" id="A0A9N7Y667"/>
<proteinExistence type="predicted"/>
<dbReference type="Proteomes" id="UP001153269">
    <property type="component" value="Unassembled WGS sequence"/>
</dbReference>
<reference evidence="2" key="1">
    <citation type="submission" date="2020-03" db="EMBL/GenBank/DDBJ databases">
        <authorList>
            <person name="Weist P."/>
        </authorList>
    </citation>
    <scope>NUCLEOTIDE SEQUENCE</scope>
</reference>
<sequence>MFVDELRPLTRKKNKPLGRRGAERMKEAFVLGERPSVSKVTGRHSEIVGEEDGRSSGRICANTVLSELMSVTRLWLLSLYMETLDVSVVKLQRRSTRQRRHEA</sequence>
<accession>A0A9N7Y667</accession>